<proteinExistence type="predicted"/>
<dbReference type="InterPro" id="IPR019748">
    <property type="entry name" value="FERM_central"/>
</dbReference>
<evidence type="ECO:0000259" key="1">
    <source>
        <dbReference type="PROSITE" id="PS50057"/>
    </source>
</evidence>
<sequence length="147" mass="16701">LKDACFKEHQYARWMAACRLASRGKSMADASYQPEVDSIKKLLQMQSGVSTGSQNGLNKKKSPAVQLPPDFNVDEFVSQRYIRRARSKQSLQQRISDAHSNVKNLSCTEAKLQYIRAWEALPEHGTHYFVVRFRGGRKPELIGVAFN</sequence>
<dbReference type="Gene3D" id="2.30.29.30">
    <property type="entry name" value="Pleckstrin-homology domain (PH domain)/Phosphotyrosine-binding domain (PTB)"/>
    <property type="match status" value="1"/>
</dbReference>
<dbReference type="GO" id="GO:0030055">
    <property type="term" value="C:cell-substrate junction"/>
    <property type="evidence" value="ECO:0007669"/>
    <property type="project" value="TreeGrafter"/>
</dbReference>
<name>A0A0M3JE01_ANISI</name>
<evidence type="ECO:0000313" key="2">
    <source>
        <dbReference type="WBParaSite" id="ASIM_0000584201-mRNA-1"/>
    </source>
</evidence>
<dbReference type="InterPro" id="IPR000299">
    <property type="entry name" value="FERM_domain"/>
</dbReference>
<dbReference type="GO" id="GO:0005178">
    <property type="term" value="F:integrin binding"/>
    <property type="evidence" value="ECO:0007669"/>
    <property type="project" value="TreeGrafter"/>
</dbReference>
<dbReference type="GO" id="GO:0007229">
    <property type="term" value="P:integrin-mediated signaling pathway"/>
    <property type="evidence" value="ECO:0007669"/>
    <property type="project" value="InterPro"/>
</dbReference>
<dbReference type="PANTHER" id="PTHR16160">
    <property type="entry name" value="FERMITIN 2-RELATED"/>
    <property type="match status" value="1"/>
</dbReference>
<dbReference type="GO" id="GO:0007160">
    <property type="term" value="P:cell-matrix adhesion"/>
    <property type="evidence" value="ECO:0007669"/>
    <property type="project" value="TreeGrafter"/>
</dbReference>
<reference evidence="2" key="1">
    <citation type="submission" date="2017-02" db="UniProtKB">
        <authorList>
            <consortium name="WormBaseParasite"/>
        </authorList>
    </citation>
    <scope>IDENTIFICATION</scope>
</reference>
<organism evidence="2">
    <name type="scientific">Anisakis simplex</name>
    <name type="common">Herring worm</name>
    <dbReference type="NCBI Taxonomy" id="6269"/>
    <lineage>
        <taxon>Eukaryota</taxon>
        <taxon>Metazoa</taxon>
        <taxon>Ecdysozoa</taxon>
        <taxon>Nematoda</taxon>
        <taxon>Chromadorea</taxon>
        <taxon>Rhabditida</taxon>
        <taxon>Spirurina</taxon>
        <taxon>Ascaridomorpha</taxon>
        <taxon>Ascaridoidea</taxon>
        <taxon>Anisakidae</taxon>
        <taxon>Anisakis</taxon>
        <taxon>Anisakis simplex complex</taxon>
    </lineage>
</organism>
<protein>
    <submittedName>
        <fullName evidence="2">FERM domain-containing protein</fullName>
    </submittedName>
</protein>
<dbReference type="SUPFAM" id="SSF47031">
    <property type="entry name" value="Second domain of FERM"/>
    <property type="match status" value="1"/>
</dbReference>
<dbReference type="InterPro" id="IPR035963">
    <property type="entry name" value="FERM_2"/>
</dbReference>
<accession>A0A0M3JE01</accession>
<dbReference type="Pfam" id="PF00373">
    <property type="entry name" value="FERM_M"/>
    <property type="match status" value="1"/>
</dbReference>
<dbReference type="InterPro" id="IPR011993">
    <property type="entry name" value="PH-like_dom_sf"/>
</dbReference>
<dbReference type="PROSITE" id="PS50057">
    <property type="entry name" value="FERM_3"/>
    <property type="match status" value="1"/>
</dbReference>
<dbReference type="CDD" id="cd14473">
    <property type="entry name" value="FERM_B-lobe"/>
    <property type="match status" value="1"/>
</dbReference>
<dbReference type="AlphaFoldDB" id="A0A0M3JE01"/>
<feature type="domain" description="FERM" evidence="1">
    <location>
        <begin position="1"/>
        <end position="147"/>
    </location>
</feature>
<dbReference type="InterPro" id="IPR037843">
    <property type="entry name" value="Kindlin/fermitin"/>
</dbReference>
<dbReference type="WBParaSite" id="ASIM_0000584201-mRNA-1">
    <property type="protein sequence ID" value="ASIM_0000584201-mRNA-1"/>
    <property type="gene ID" value="ASIM_0000584201"/>
</dbReference>
<dbReference type="PANTHER" id="PTHR16160:SF13">
    <property type="entry name" value="FERMITIN 2-RELATED"/>
    <property type="match status" value="1"/>
</dbReference>